<protein>
    <recommendedName>
        <fullName evidence="1">RNase H type-1 domain-containing protein</fullName>
    </recommendedName>
</protein>
<reference evidence="2" key="1">
    <citation type="journal article" date="2019" name="Environ. Microbiol.">
        <title>Fungal ecological strategies reflected in gene transcription - a case study of two litter decomposers.</title>
        <authorList>
            <person name="Barbi F."/>
            <person name="Kohler A."/>
            <person name="Barry K."/>
            <person name="Baskaran P."/>
            <person name="Daum C."/>
            <person name="Fauchery L."/>
            <person name="Ihrmark K."/>
            <person name="Kuo A."/>
            <person name="LaButti K."/>
            <person name="Lipzen A."/>
            <person name="Morin E."/>
            <person name="Grigoriev I.V."/>
            <person name="Henrissat B."/>
            <person name="Lindahl B."/>
            <person name="Martin F."/>
        </authorList>
    </citation>
    <scope>NUCLEOTIDE SEQUENCE</scope>
    <source>
        <strain evidence="2">JB14</strain>
    </source>
</reference>
<keyword evidence="3" id="KW-1185">Reference proteome</keyword>
<accession>A0A6A4HCU9</accession>
<dbReference type="AlphaFoldDB" id="A0A6A4HCU9"/>
<evidence type="ECO:0000313" key="3">
    <source>
        <dbReference type="Proteomes" id="UP000799118"/>
    </source>
</evidence>
<sequence length="108" mass="11844">MEIMVRWVLGHEGVEGNEAVDEEAKGAALHGSSPKASLPGCLQESLPVSCSAAQKIFAKALNVLHNTMFRHSPWYSDFQKVAKGDATEVARRFRKMAMGLAKKHTMMS</sequence>
<dbReference type="GO" id="GO:0004523">
    <property type="term" value="F:RNA-DNA hybrid ribonuclease activity"/>
    <property type="evidence" value="ECO:0007669"/>
    <property type="project" value="InterPro"/>
</dbReference>
<evidence type="ECO:0000259" key="1">
    <source>
        <dbReference type="PROSITE" id="PS50879"/>
    </source>
</evidence>
<dbReference type="InterPro" id="IPR002156">
    <property type="entry name" value="RNaseH_domain"/>
</dbReference>
<proteinExistence type="predicted"/>
<dbReference type="OrthoDB" id="3265515at2759"/>
<dbReference type="EMBL" id="ML769525">
    <property type="protein sequence ID" value="KAE9395801.1"/>
    <property type="molecule type" value="Genomic_DNA"/>
</dbReference>
<gene>
    <name evidence="2" type="ORF">BT96DRAFT_825703</name>
</gene>
<name>A0A6A4HCU9_9AGAR</name>
<dbReference type="PROSITE" id="PS50879">
    <property type="entry name" value="RNASE_H_1"/>
    <property type="match status" value="1"/>
</dbReference>
<dbReference type="Proteomes" id="UP000799118">
    <property type="component" value="Unassembled WGS sequence"/>
</dbReference>
<organism evidence="2 3">
    <name type="scientific">Gymnopus androsaceus JB14</name>
    <dbReference type="NCBI Taxonomy" id="1447944"/>
    <lineage>
        <taxon>Eukaryota</taxon>
        <taxon>Fungi</taxon>
        <taxon>Dikarya</taxon>
        <taxon>Basidiomycota</taxon>
        <taxon>Agaricomycotina</taxon>
        <taxon>Agaricomycetes</taxon>
        <taxon>Agaricomycetidae</taxon>
        <taxon>Agaricales</taxon>
        <taxon>Marasmiineae</taxon>
        <taxon>Omphalotaceae</taxon>
        <taxon>Gymnopus</taxon>
    </lineage>
</organism>
<feature type="domain" description="RNase H type-1" evidence="1">
    <location>
        <begin position="1"/>
        <end position="29"/>
    </location>
</feature>
<evidence type="ECO:0000313" key="2">
    <source>
        <dbReference type="EMBL" id="KAE9395801.1"/>
    </source>
</evidence>
<dbReference type="GO" id="GO:0003676">
    <property type="term" value="F:nucleic acid binding"/>
    <property type="evidence" value="ECO:0007669"/>
    <property type="project" value="InterPro"/>
</dbReference>